<dbReference type="GO" id="GO:0046872">
    <property type="term" value="F:metal ion binding"/>
    <property type="evidence" value="ECO:0007669"/>
    <property type="project" value="UniProtKB-UniRule"/>
</dbReference>
<dbReference type="PANTHER" id="PTHR12439:SF42">
    <property type="entry name" value="ENDORIBONUCLEASE-RELATED"/>
    <property type="match status" value="1"/>
</dbReference>
<evidence type="ECO:0000256" key="8">
    <source>
        <dbReference type="ARBA" id="ARBA00022884"/>
    </source>
</evidence>
<reference evidence="15" key="1">
    <citation type="submission" date="2016-11" db="UniProtKB">
        <authorList>
            <consortium name="WormBaseParasite"/>
        </authorList>
    </citation>
    <scope>IDENTIFICATION</scope>
</reference>
<dbReference type="InterPro" id="IPR037227">
    <property type="entry name" value="EndoU-like"/>
</dbReference>
<proteinExistence type="inferred from homology"/>
<dbReference type="GO" id="GO:0003723">
    <property type="term" value="F:RNA binding"/>
    <property type="evidence" value="ECO:0007669"/>
    <property type="project" value="UniProtKB-UniRule"/>
</dbReference>
<evidence type="ECO:0000256" key="9">
    <source>
        <dbReference type="ARBA" id="ARBA00023211"/>
    </source>
</evidence>
<feature type="transmembrane region" description="Helical" evidence="12">
    <location>
        <begin position="6"/>
        <end position="25"/>
    </location>
</feature>
<accession>A0A1I7XWE5</accession>
<dbReference type="PROSITE" id="PS51959">
    <property type="entry name" value="ENDOU"/>
    <property type="match status" value="1"/>
</dbReference>
<dbReference type="Proteomes" id="UP000095287">
    <property type="component" value="Unplaced"/>
</dbReference>
<keyword evidence="7 11" id="KW-0378">Hydrolase</keyword>
<evidence type="ECO:0000256" key="3">
    <source>
        <dbReference type="ARBA" id="ARBA00011245"/>
    </source>
</evidence>
<name>A0A1I7XWE5_9BILA</name>
<keyword evidence="12" id="KW-0472">Membrane</keyword>
<comment type="cofactor">
    <cofactor evidence="1 11">
        <name>Mn(2+)</name>
        <dbReference type="ChEBI" id="CHEBI:29035"/>
    </cofactor>
</comment>
<evidence type="ECO:0000256" key="6">
    <source>
        <dbReference type="ARBA" id="ARBA00022759"/>
    </source>
</evidence>
<protein>
    <submittedName>
        <fullName evidence="15">Endoribonuclease</fullName>
    </submittedName>
</protein>
<dbReference type="Pfam" id="PF09412">
    <property type="entry name" value="XendoU"/>
    <property type="match status" value="1"/>
</dbReference>
<dbReference type="InterPro" id="IPR039787">
    <property type="entry name" value="ENDOU"/>
</dbReference>
<evidence type="ECO:0000259" key="13">
    <source>
        <dbReference type="PROSITE" id="PS51959"/>
    </source>
</evidence>
<comment type="similarity">
    <text evidence="2 11">Belongs to the ENDOU family.</text>
</comment>
<keyword evidence="14" id="KW-1185">Reference proteome</keyword>
<organism evidence="14 15">
    <name type="scientific">Steinernema glaseri</name>
    <dbReference type="NCBI Taxonomy" id="37863"/>
    <lineage>
        <taxon>Eukaryota</taxon>
        <taxon>Metazoa</taxon>
        <taxon>Ecdysozoa</taxon>
        <taxon>Nematoda</taxon>
        <taxon>Chromadorea</taxon>
        <taxon>Rhabditida</taxon>
        <taxon>Tylenchina</taxon>
        <taxon>Panagrolaimomorpha</taxon>
        <taxon>Strongyloidoidea</taxon>
        <taxon>Steinernematidae</taxon>
        <taxon>Steinernema</taxon>
    </lineage>
</organism>
<evidence type="ECO:0000256" key="12">
    <source>
        <dbReference type="SAM" id="Phobius"/>
    </source>
</evidence>
<dbReference type="CDD" id="cd21159">
    <property type="entry name" value="XendoU"/>
    <property type="match status" value="1"/>
</dbReference>
<keyword evidence="12" id="KW-1133">Transmembrane helix</keyword>
<keyword evidence="10" id="KW-0456">Lyase</keyword>
<dbReference type="SUPFAM" id="SSF142877">
    <property type="entry name" value="EndoU-like"/>
    <property type="match status" value="1"/>
</dbReference>
<keyword evidence="5 11" id="KW-0479">Metal-binding</keyword>
<evidence type="ECO:0000313" key="15">
    <source>
        <dbReference type="WBParaSite" id="L893_g10149.t1"/>
    </source>
</evidence>
<dbReference type="GO" id="GO:0016787">
    <property type="term" value="F:hydrolase activity"/>
    <property type="evidence" value="ECO:0007669"/>
    <property type="project" value="UniProtKB-KW"/>
</dbReference>
<evidence type="ECO:0000313" key="14">
    <source>
        <dbReference type="Proteomes" id="UP000095287"/>
    </source>
</evidence>
<keyword evidence="12" id="KW-0812">Transmembrane</keyword>
<sequence>MKYAVIAIVLAILFIIANVGILLFIRESMSSKNTETALNSDYPVYKQRSHAGTLVNSELQALVDKMWSLDVDRPSPKDVILNWGSHIVSGTSDKSPNCLFYYVNESIFKKPVYQALMSTYQQNLFTPEVCSTEPQMSGPRKELFQGVLRTLVNTPVFHAAFEYLQAEGITQKPFEKFLSELFTFWFGSYSRCRGTKGSSGWEHVFVGEWNHHKVSGHHSWVHYYLLEKEGLINYHGYHHHSGHLEGAVQYSWKGHVKKVGGFLIQSSPSFDFSLYTVCALAHPGKSACRFSIDGYELSVVTFKQPCDGQSCLSTAYTVAHME</sequence>
<dbReference type="GO" id="GO:0004521">
    <property type="term" value="F:RNA endonuclease activity"/>
    <property type="evidence" value="ECO:0007669"/>
    <property type="project" value="UniProtKB-UniRule"/>
</dbReference>
<comment type="subunit">
    <text evidence="3 11">Monomer.</text>
</comment>
<evidence type="ECO:0000256" key="7">
    <source>
        <dbReference type="ARBA" id="ARBA00022801"/>
    </source>
</evidence>
<evidence type="ECO:0000256" key="11">
    <source>
        <dbReference type="RuleBase" id="RU367085"/>
    </source>
</evidence>
<dbReference type="AlphaFoldDB" id="A0A1I7XWE5"/>
<dbReference type="PANTHER" id="PTHR12439">
    <property type="entry name" value="PLACENTAL PROTEIN 11-RELATED"/>
    <property type="match status" value="1"/>
</dbReference>
<keyword evidence="8 11" id="KW-0694">RNA-binding</keyword>
<keyword evidence="9 11" id="KW-0464">Manganese</keyword>
<feature type="domain" description="EndoU" evidence="13">
    <location>
        <begin position="55"/>
        <end position="321"/>
    </location>
</feature>
<dbReference type="WBParaSite" id="L893_g10149.t1">
    <property type="protein sequence ID" value="L893_g10149.t1"/>
    <property type="gene ID" value="L893_g10149"/>
</dbReference>
<evidence type="ECO:0000256" key="4">
    <source>
        <dbReference type="ARBA" id="ARBA00022722"/>
    </source>
</evidence>
<keyword evidence="4 11" id="KW-0540">Nuclease</keyword>
<evidence type="ECO:0000256" key="2">
    <source>
        <dbReference type="ARBA" id="ARBA00010168"/>
    </source>
</evidence>
<evidence type="ECO:0000256" key="10">
    <source>
        <dbReference type="ARBA" id="ARBA00023239"/>
    </source>
</evidence>
<evidence type="ECO:0000256" key="1">
    <source>
        <dbReference type="ARBA" id="ARBA00001936"/>
    </source>
</evidence>
<evidence type="ECO:0000256" key="5">
    <source>
        <dbReference type="ARBA" id="ARBA00022723"/>
    </source>
</evidence>
<dbReference type="InterPro" id="IPR018998">
    <property type="entry name" value="EndoU_C"/>
</dbReference>
<dbReference type="GO" id="GO:0016829">
    <property type="term" value="F:lyase activity"/>
    <property type="evidence" value="ECO:0007669"/>
    <property type="project" value="UniProtKB-KW"/>
</dbReference>
<keyword evidence="6 11" id="KW-0255">Endonuclease</keyword>